<dbReference type="STRING" id="1280949.HAD_08380"/>
<evidence type="ECO:0000313" key="2">
    <source>
        <dbReference type="Proteomes" id="UP000027446"/>
    </source>
</evidence>
<reference evidence="1 2" key="1">
    <citation type="journal article" date="2014" name="Antonie Van Leeuwenhoek">
        <title>Hyphomonas beringensis sp. nov. and Hyphomonas chukchiensis sp. nov., isolated from surface seawater of the Bering Sea and Chukchi Sea.</title>
        <authorList>
            <person name="Li C."/>
            <person name="Lai Q."/>
            <person name="Li G."/>
            <person name="Dong C."/>
            <person name="Wang J."/>
            <person name="Liao Y."/>
            <person name="Shao Z."/>
        </authorList>
    </citation>
    <scope>NUCLEOTIDE SEQUENCE [LARGE SCALE GENOMIC DNA]</scope>
    <source>
        <strain evidence="1 2">MHS-3</strain>
    </source>
</reference>
<dbReference type="PATRIC" id="fig|1280949.3.peg.1709"/>
<accession>A0A069E6N2</accession>
<protein>
    <recommendedName>
        <fullName evidence="3">Lipoprotein</fullName>
    </recommendedName>
</protein>
<keyword evidence="2" id="KW-1185">Reference proteome</keyword>
<organism evidence="1 2">
    <name type="scientific">Hyphomonas adhaerens MHS-3</name>
    <dbReference type="NCBI Taxonomy" id="1280949"/>
    <lineage>
        <taxon>Bacteria</taxon>
        <taxon>Pseudomonadati</taxon>
        <taxon>Pseudomonadota</taxon>
        <taxon>Alphaproteobacteria</taxon>
        <taxon>Hyphomonadales</taxon>
        <taxon>Hyphomonadaceae</taxon>
        <taxon>Hyphomonas</taxon>
    </lineage>
</organism>
<dbReference type="EMBL" id="ARYH01000001">
    <property type="protein sequence ID" value="KCZ85687.1"/>
    <property type="molecule type" value="Genomic_DNA"/>
</dbReference>
<name>A0A069E6N2_9PROT</name>
<evidence type="ECO:0000313" key="1">
    <source>
        <dbReference type="EMBL" id="KCZ85687.1"/>
    </source>
</evidence>
<dbReference type="PROSITE" id="PS51257">
    <property type="entry name" value="PROKAR_LIPOPROTEIN"/>
    <property type="match status" value="1"/>
</dbReference>
<gene>
    <name evidence="1" type="ORF">HAD_08380</name>
</gene>
<dbReference type="AlphaFoldDB" id="A0A069E6N2"/>
<sequence>MRAAAALASLGMLAGCQCHWPHTSDEQIEPDRVADAEAAPACPAVTSAKAWVNRMPTIGSEPTRMIVMLDVDSKDSWFMAPLDMPSATGLILELKPGGAAVPGTVAYRQMAPAPLPDGIRILCRGSEIATVSDVMIVQ</sequence>
<evidence type="ECO:0008006" key="3">
    <source>
        <dbReference type="Google" id="ProtNLM"/>
    </source>
</evidence>
<comment type="caution">
    <text evidence="1">The sequence shown here is derived from an EMBL/GenBank/DDBJ whole genome shotgun (WGS) entry which is preliminary data.</text>
</comment>
<proteinExistence type="predicted"/>
<dbReference type="Proteomes" id="UP000027446">
    <property type="component" value="Unassembled WGS sequence"/>
</dbReference>